<evidence type="ECO:0000256" key="3">
    <source>
        <dbReference type="ARBA" id="ARBA00022989"/>
    </source>
</evidence>
<dbReference type="SUPFAM" id="SSF103473">
    <property type="entry name" value="MFS general substrate transporter"/>
    <property type="match status" value="1"/>
</dbReference>
<dbReference type="InterPro" id="IPR036259">
    <property type="entry name" value="MFS_trans_sf"/>
</dbReference>
<dbReference type="PANTHER" id="PTHR10924:SF4">
    <property type="entry name" value="GH15861P"/>
    <property type="match status" value="1"/>
</dbReference>
<dbReference type="InterPro" id="IPR049680">
    <property type="entry name" value="FLVCR1-2_SLC49-like"/>
</dbReference>
<sequence>METKSEENLETLLKHKTEEAASAIKLYKIRWFILLLFVLYAASSAMQWIQYCVISDVIMKYYGVSALAVDWTSLISMVTYPPLIIPGSFIIDKMGLRVCALLGVIGTTIGTWVKVFSVQPHLFWVGFAGQTIVFVSQIFILSLPPRIASLWFGPNEVTYLRARITACSLGVFGTQLGTAVGFIAPPYIVQNSDNLEEIGDSLSLIFKAVAWYTTPIAILVILYFKSEPEVAPSQAQLDLRRKH</sequence>
<evidence type="ECO:0000256" key="2">
    <source>
        <dbReference type="ARBA" id="ARBA00022692"/>
    </source>
</evidence>
<name>A0ABM1MPL3_NICVS</name>
<dbReference type="Pfam" id="PF07690">
    <property type="entry name" value="MFS_1"/>
    <property type="match status" value="1"/>
</dbReference>
<proteinExistence type="predicted"/>
<reference evidence="7" key="1">
    <citation type="submission" date="2025-08" db="UniProtKB">
        <authorList>
            <consortium name="RefSeq"/>
        </authorList>
    </citation>
    <scope>IDENTIFICATION</scope>
    <source>
        <tissue evidence="7">Whole Larva</tissue>
    </source>
</reference>
<dbReference type="GeneID" id="108562618"/>
<evidence type="ECO:0000313" key="6">
    <source>
        <dbReference type="Proteomes" id="UP000695000"/>
    </source>
</evidence>
<protein>
    <submittedName>
        <fullName evidence="7">Uncharacterized MFS-type transporter C09D4.1-like</fullName>
    </submittedName>
</protein>
<evidence type="ECO:0000313" key="7">
    <source>
        <dbReference type="RefSeq" id="XP_017776513.1"/>
    </source>
</evidence>
<keyword evidence="6" id="KW-1185">Reference proteome</keyword>
<dbReference type="RefSeq" id="XP_017776513.1">
    <property type="nucleotide sequence ID" value="XM_017921024.1"/>
</dbReference>
<evidence type="ECO:0000256" key="1">
    <source>
        <dbReference type="ARBA" id="ARBA00004141"/>
    </source>
</evidence>
<dbReference type="Gene3D" id="1.20.1250.20">
    <property type="entry name" value="MFS general substrate transporter like domains"/>
    <property type="match status" value="1"/>
</dbReference>
<gene>
    <name evidence="7" type="primary">LOC108562618</name>
</gene>
<keyword evidence="2 5" id="KW-0812">Transmembrane</keyword>
<keyword evidence="4 5" id="KW-0472">Membrane</keyword>
<organism evidence="6 7">
    <name type="scientific">Nicrophorus vespilloides</name>
    <name type="common">Boreal carrion beetle</name>
    <dbReference type="NCBI Taxonomy" id="110193"/>
    <lineage>
        <taxon>Eukaryota</taxon>
        <taxon>Metazoa</taxon>
        <taxon>Ecdysozoa</taxon>
        <taxon>Arthropoda</taxon>
        <taxon>Hexapoda</taxon>
        <taxon>Insecta</taxon>
        <taxon>Pterygota</taxon>
        <taxon>Neoptera</taxon>
        <taxon>Endopterygota</taxon>
        <taxon>Coleoptera</taxon>
        <taxon>Polyphaga</taxon>
        <taxon>Staphyliniformia</taxon>
        <taxon>Silphidae</taxon>
        <taxon>Nicrophorinae</taxon>
        <taxon>Nicrophorus</taxon>
    </lineage>
</organism>
<accession>A0ABM1MPL3</accession>
<dbReference type="Proteomes" id="UP000695000">
    <property type="component" value="Unplaced"/>
</dbReference>
<evidence type="ECO:0000256" key="5">
    <source>
        <dbReference type="SAM" id="Phobius"/>
    </source>
</evidence>
<feature type="transmembrane region" description="Helical" evidence="5">
    <location>
        <begin position="164"/>
        <end position="184"/>
    </location>
</feature>
<keyword evidence="3 5" id="KW-1133">Transmembrane helix</keyword>
<feature type="transmembrane region" description="Helical" evidence="5">
    <location>
        <begin position="95"/>
        <end position="116"/>
    </location>
</feature>
<dbReference type="InterPro" id="IPR011701">
    <property type="entry name" value="MFS"/>
</dbReference>
<feature type="transmembrane region" description="Helical" evidence="5">
    <location>
        <begin position="122"/>
        <end position="143"/>
    </location>
</feature>
<feature type="non-terminal residue" evidence="7">
    <location>
        <position position="243"/>
    </location>
</feature>
<feature type="transmembrane region" description="Helical" evidence="5">
    <location>
        <begin position="31"/>
        <end position="49"/>
    </location>
</feature>
<feature type="transmembrane region" description="Helical" evidence="5">
    <location>
        <begin position="204"/>
        <end position="224"/>
    </location>
</feature>
<dbReference type="PANTHER" id="PTHR10924">
    <property type="entry name" value="MAJOR FACILITATOR SUPERFAMILY PROTEIN-RELATED"/>
    <property type="match status" value="1"/>
</dbReference>
<comment type="subcellular location">
    <subcellularLocation>
        <location evidence="1">Membrane</location>
        <topology evidence="1">Multi-pass membrane protein</topology>
    </subcellularLocation>
</comment>
<evidence type="ECO:0000256" key="4">
    <source>
        <dbReference type="ARBA" id="ARBA00023136"/>
    </source>
</evidence>
<feature type="transmembrane region" description="Helical" evidence="5">
    <location>
        <begin position="61"/>
        <end position="83"/>
    </location>
</feature>